<dbReference type="InParanoid" id="E2BGE1"/>
<evidence type="ECO:0000313" key="1">
    <source>
        <dbReference type="EMBL" id="EFN85242.1"/>
    </source>
</evidence>
<protein>
    <submittedName>
        <fullName evidence="1">Uncharacterized protein</fullName>
    </submittedName>
</protein>
<gene>
    <name evidence="1" type="ORF">EAI_04679</name>
</gene>
<dbReference type="AlphaFoldDB" id="E2BGE1"/>
<organism evidence="2">
    <name type="scientific">Harpegnathos saltator</name>
    <name type="common">Jerdon's jumping ant</name>
    <dbReference type="NCBI Taxonomy" id="610380"/>
    <lineage>
        <taxon>Eukaryota</taxon>
        <taxon>Metazoa</taxon>
        <taxon>Ecdysozoa</taxon>
        <taxon>Arthropoda</taxon>
        <taxon>Hexapoda</taxon>
        <taxon>Insecta</taxon>
        <taxon>Pterygota</taxon>
        <taxon>Neoptera</taxon>
        <taxon>Endopterygota</taxon>
        <taxon>Hymenoptera</taxon>
        <taxon>Apocrita</taxon>
        <taxon>Aculeata</taxon>
        <taxon>Formicoidea</taxon>
        <taxon>Formicidae</taxon>
        <taxon>Ponerinae</taxon>
        <taxon>Ponerini</taxon>
        <taxon>Harpegnathos</taxon>
    </lineage>
</organism>
<keyword evidence="2" id="KW-1185">Reference proteome</keyword>
<dbReference type="EMBL" id="GL448144">
    <property type="protein sequence ID" value="EFN85242.1"/>
    <property type="molecule type" value="Genomic_DNA"/>
</dbReference>
<name>E2BGE1_HARSA</name>
<proteinExistence type="predicted"/>
<evidence type="ECO:0000313" key="2">
    <source>
        <dbReference type="Proteomes" id="UP000008237"/>
    </source>
</evidence>
<dbReference type="OMA" id="RCDQARI"/>
<sequence length="67" mass="7462">MEVMGVTIGKGAAEFVQRCDQARIELANQRSSTQSKESRTVRRNVRLEENDAYEQAEGIMYGPGIAD</sequence>
<reference evidence="1 2" key="1">
    <citation type="journal article" date="2010" name="Science">
        <title>Genomic comparison of the ants Camponotus floridanus and Harpegnathos saltator.</title>
        <authorList>
            <person name="Bonasio R."/>
            <person name="Zhang G."/>
            <person name="Ye C."/>
            <person name="Mutti N.S."/>
            <person name="Fang X."/>
            <person name="Qin N."/>
            <person name="Donahue G."/>
            <person name="Yang P."/>
            <person name="Li Q."/>
            <person name="Li C."/>
            <person name="Zhang P."/>
            <person name="Huang Z."/>
            <person name="Berger S.L."/>
            <person name="Reinberg D."/>
            <person name="Wang J."/>
            <person name="Liebig J."/>
        </authorList>
    </citation>
    <scope>NUCLEOTIDE SEQUENCE [LARGE SCALE GENOMIC DNA]</scope>
    <source>
        <strain evidence="1 2">R22 G/1</strain>
    </source>
</reference>
<accession>E2BGE1</accession>
<dbReference type="Proteomes" id="UP000008237">
    <property type="component" value="Unassembled WGS sequence"/>
</dbReference>